<proteinExistence type="predicted"/>
<dbReference type="InterPro" id="IPR010905">
    <property type="entry name" value="Glyco_hydro_88"/>
</dbReference>
<keyword evidence="1 2" id="KW-0378">Hydrolase</keyword>
<keyword evidence="3" id="KW-1185">Reference proteome</keyword>
<dbReference type="PANTHER" id="PTHR33886:SF8">
    <property type="entry name" value="UNSATURATED RHAMNOGALACTURONAN HYDROLASE (EUROFUNG)"/>
    <property type="match status" value="1"/>
</dbReference>
<name>A0AAI8YZH7_9PEZI</name>
<organism evidence="2 3">
    <name type="scientific">Lecanosticta acicola</name>
    <dbReference type="NCBI Taxonomy" id="111012"/>
    <lineage>
        <taxon>Eukaryota</taxon>
        <taxon>Fungi</taxon>
        <taxon>Dikarya</taxon>
        <taxon>Ascomycota</taxon>
        <taxon>Pezizomycotina</taxon>
        <taxon>Dothideomycetes</taxon>
        <taxon>Dothideomycetidae</taxon>
        <taxon>Mycosphaerellales</taxon>
        <taxon>Mycosphaerellaceae</taxon>
        <taxon>Lecanosticta</taxon>
    </lineage>
</organism>
<dbReference type="PANTHER" id="PTHR33886">
    <property type="entry name" value="UNSATURATED RHAMNOGALACTURONAN HYDROLASE (EUROFUNG)"/>
    <property type="match status" value="1"/>
</dbReference>
<dbReference type="InterPro" id="IPR052043">
    <property type="entry name" value="PolySaccharide_Degr_Enz"/>
</dbReference>
<comment type="caution">
    <text evidence="2">The sequence shown here is derived from an EMBL/GenBank/DDBJ whole genome shotgun (WGS) entry which is preliminary data.</text>
</comment>
<dbReference type="SUPFAM" id="SSF48208">
    <property type="entry name" value="Six-hairpin glycosidases"/>
    <property type="match status" value="1"/>
</dbReference>
<protein>
    <submittedName>
        <fullName evidence="2">Glycoside hydrolase family 105</fullName>
    </submittedName>
</protein>
<dbReference type="Proteomes" id="UP001296104">
    <property type="component" value="Unassembled WGS sequence"/>
</dbReference>
<gene>
    <name evidence="2" type="ORF">LECACI_7A004848</name>
</gene>
<dbReference type="Pfam" id="PF07470">
    <property type="entry name" value="Glyco_hydro_88"/>
    <property type="match status" value="1"/>
</dbReference>
<dbReference type="GO" id="GO:0016787">
    <property type="term" value="F:hydrolase activity"/>
    <property type="evidence" value="ECO:0007669"/>
    <property type="project" value="UniProtKB-KW"/>
</dbReference>
<reference evidence="2" key="1">
    <citation type="submission" date="2023-11" db="EMBL/GenBank/DDBJ databases">
        <authorList>
            <person name="Alioto T."/>
            <person name="Alioto T."/>
            <person name="Gomez Garrido J."/>
        </authorList>
    </citation>
    <scope>NUCLEOTIDE SEQUENCE</scope>
</reference>
<evidence type="ECO:0000313" key="3">
    <source>
        <dbReference type="Proteomes" id="UP001296104"/>
    </source>
</evidence>
<dbReference type="AlphaFoldDB" id="A0AAI8YZH7"/>
<sequence>MPQQAITVHGLQAADIRAKIELLIDNLVSIQDTTGEFLLRLPDGRVIDTKGWNDWEWTHGIGLYGLWQFHVLDGSSKALQVIEDWFHGQLARGTSKNINTMAVFTTLAYLYEKKGEQTYLPWLESWAEWAMYELPRTRFGGMQHMTYLGDNYNELWDDTLMMTVLPLAKIGRLLNRPQYVEEAKRQVLLHIKYLFDPTTGLFFHGWKFDASAPGGFGHNFAQARWARGNSWLTIFIPDFIELLDLPPGDGLRRHLIDTLEGQCLALKALQDSEGAWRTLLDVAESDGSYVEASATAGFAYGILKGVRKRYLSKDFEEMGIQAVHAVLERISADGELRDVSFGTGMGSDLQHYKDIALTSMPYGQSMAMMLLVEVLRCFI</sequence>
<dbReference type="InterPro" id="IPR012341">
    <property type="entry name" value="6hp_glycosidase-like_sf"/>
</dbReference>
<dbReference type="InterPro" id="IPR008928">
    <property type="entry name" value="6-hairpin_glycosidase_sf"/>
</dbReference>
<dbReference type="EMBL" id="CAVMBE010000028">
    <property type="protein sequence ID" value="CAK4022950.1"/>
    <property type="molecule type" value="Genomic_DNA"/>
</dbReference>
<dbReference type="GO" id="GO:0005975">
    <property type="term" value="P:carbohydrate metabolic process"/>
    <property type="evidence" value="ECO:0007669"/>
    <property type="project" value="InterPro"/>
</dbReference>
<evidence type="ECO:0000313" key="2">
    <source>
        <dbReference type="EMBL" id="CAK4022950.1"/>
    </source>
</evidence>
<evidence type="ECO:0000256" key="1">
    <source>
        <dbReference type="ARBA" id="ARBA00022801"/>
    </source>
</evidence>
<dbReference type="Gene3D" id="1.50.10.10">
    <property type="match status" value="1"/>
</dbReference>
<accession>A0AAI8YZH7</accession>